<feature type="region of interest" description="Disordered" evidence="1">
    <location>
        <begin position="1"/>
        <end position="50"/>
    </location>
</feature>
<evidence type="ECO:0000313" key="3">
    <source>
        <dbReference type="EMBL" id="OWQ99453.1"/>
    </source>
</evidence>
<feature type="region of interest" description="Disordered" evidence="1">
    <location>
        <begin position="95"/>
        <end position="301"/>
    </location>
</feature>
<feature type="compositionally biased region" description="Basic and acidic residues" evidence="1">
    <location>
        <begin position="134"/>
        <end position="206"/>
    </location>
</feature>
<feature type="domain" description="DUF4167" evidence="2">
    <location>
        <begin position="15"/>
        <end position="91"/>
    </location>
</feature>
<dbReference type="AlphaFoldDB" id="A0A246K1R8"/>
<proteinExistence type="predicted"/>
<feature type="compositionally biased region" description="Low complexity" evidence="1">
    <location>
        <begin position="18"/>
        <end position="30"/>
    </location>
</feature>
<evidence type="ECO:0000259" key="2">
    <source>
        <dbReference type="Pfam" id="PF13763"/>
    </source>
</evidence>
<feature type="compositionally biased region" description="Basic and acidic residues" evidence="1">
    <location>
        <begin position="105"/>
        <end position="124"/>
    </location>
</feature>
<evidence type="ECO:0000256" key="1">
    <source>
        <dbReference type="SAM" id="MobiDB-lite"/>
    </source>
</evidence>
<comment type="caution">
    <text evidence="3">The sequence shown here is derived from an EMBL/GenBank/DDBJ whole genome shotgun (WGS) entry which is preliminary data.</text>
</comment>
<gene>
    <name evidence="3" type="ORF">CDQ92_04835</name>
</gene>
<keyword evidence="4" id="KW-1185">Reference proteome</keyword>
<dbReference type="OrthoDB" id="9816310at2"/>
<dbReference type="Pfam" id="PF13763">
    <property type="entry name" value="DUF4167"/>
    <property type="match status" value="1"/>
</dbReference>
<accession>A0A246K1R8</accession>
<organism evidence="3 4">
    <name type="scientific">Sphingopyxis bauzanensis</name>
    <dbReference type="NCBI Taxonomy" id="651663"/>
    <lineage>
        <taxon>Bacteria</taxon>
        <taxon>Pseudomonadati</taxon>
        <taxon>Pseudomonadota</taxon>
        <taxon>Alphaproteobacteria</taxon>
        <taxon>Sphingomonadales</taxon>
        <taxon>Sphingomonadaceae</taxon>
        <taxon>Sphingopyxis</taxon>
    </lineage>
</organism>
<evidence type="ECO:0000313" key="4">
    <source>
        <dbReference type="Proteomes" id="UP000197361"/>
    </source>
</evidence>
<dbReference type="Proteomes" id="UP000197361">
    <property type="component" value="Unassembled WGS sequence"/>
</dbReference>
<dbReference type="EMBL" id="NISK01000001">
    <property type="protein sequence ID" value="OWQ99453.1"/>
    <property type="molecule type" value="Genomic_DNA"/>
</dbReference>
<dbReference type="InterPro" id="IPR025430">
    <property type="entry name" value="DUF4167"/>
</dbReference>
<name>A0A246K1R8_9SPHN</name>
<sequence>MSQLNMNNRQSGRRRGRNNNNSNNNNRPQSGGRGGVDQANRIDSRARGNGAQMIEKYRNLARDAQLAGDRVQTEYYLQFADHYFRVVSDFRLRQEEKNAQNGQDRGQDRQREIRGVEDFDGHDDSDLDMDTDRDDNGESDRGERNDRGDRNDRNERSDRPERSQREARGNRDTRSDRDDDNRGNRQSQDRPRRDRDEGRNDVRSSDGDDAGASSVETVAEEAPAPRTKRRSPRPRAAEVDSNDDGGNAGIDTAVLPPAIGRPERIVEADAETDGGDEAPAAKPRRTRRTLATRSPGVEAAE</sequence>
<reference evidence="3 4" key="1">
    <citation type="journal article" date="2010" name="Int. J. Syst. Evol. Microbiol.">
        <title>Sphingopyxis bauzanensis sp. nov., a psychrophilic bacterium isolated from soil.</title>
        <authorList>
            <person name="Zhang D.C."/>
            <person name="Liu H.C."/>
            <person name="Xin Y.H."/>
            <person name="Zhou Y.G."/>
            <person name="Schinner F."/>
            <person name="Margesin R."/>
        </authorList>
    </citation>
    <scope>NUCLEOTIDE SEQUENCE [LARGE SCALE GENOMIC DNA]</scope>
    <source>
        <strain evidence="3 4">DSM 22271</strain>
    </source>
</reference>
<protein>
    <recommendedName>
        <fullName evidence="2">DUF4167 domain-containing protein</fullName>
    </recommendedName>
</protein>